<dbReference type="Proteomes" id="UP000245412">
    <property type="component" value="Unassembled WGS sequence"/>
</dbReference>
<gene>
    <name evidence="2" type="ORF">C7383_11839</name>
</gene>
<feature type="domain" description="N-acetyltransferase" evidence="1">
    <location>
        <begin position="7"/>
        <end position="159"/>
    </location>
</feature>
<dbReference type="GO" id="GO:0016747">
    <property type="term" value="F:acyltransferase activity, transferring groups other than amino-acyl groups"/>
    <property type="evidence" value="ECO:0007669"/>
    <property type="project" value="InterPro"/>
</dbReference>
<dbReference type="InterPro" id="IPR050276">
    <property type="entry name" value="MshD_Acetyltransferase"/>
</dbReference>
<dbReference type="PROSITE" id="PS51186">
    <property type="entry name" value="GNAT"/>
    <property type="match status" value="1"/>
</dbReference>
<dbReference type="SUPFAM" id="SSF55729">
    <property type="entry name" value="Acyl-CoA N-acyltransferases (Nat)"/>
    <property type="match status" value="1"/>
</dbReference>
<dbReference type="Gene3D" id="3.40.630.30">
    <property type="match status" value="1"/>
</dbReference>
<dbReference type="InterPro" id="IPR016181">
    <property type="entry name" value="Acyl_CoA_acyltransferase"/>
</dbReference>
<dbReference type="InterPro" id="IPR000182">
    <property type="entry name" value="GNAT_dom"/>
</dbReference>
<dbReference type="PANTHER" id="PTHR43617">
    <property type="entry name" value="L-AMINO ACID N-ACETYLTRANSFERASE"/>
    <property type="match status" value="1"/>
</dbReference>
<dbReference type="EMBL" id="QGGY01000018">
    <property type="protein sequence ID" value="PWJ72429.1"/>
    <property type="molecule type" value="Genomic_DNA"/>
</dbReference>
<name>A0AB73SYI6_9FIRM</name>
<evidence type="ECO:0000259" key="1">
    <source>
        <dbReference type="PROSITE" id="PS51186"/>
    </source>
</evidence>
<dbReference type="Pfam" id="PF13508">
    <property type="entry name" value="Acetyltransf_7"/>
    <property type="match status" value="1"/>
</dbReference>
<dbReference type="RefSeq" id="WP_109748429.1">
    <property type="nucleotide sequence ID" value="NZ_JANKBI010000018.1"/>
</dbReference>
<accession>A0AB73SYI6</accession>
<evidence type="ECO:0000313" key="3">
    <source>
        <dbReference type="Proteomes" id="UP000245412"/>
    </source>
</evidence>
<keyword evidence="3" id="KW-1185">Reference proteome</keyword>
<dbReference type="AlphaFoldDB" id="A0AB73SYI6"/>
<reference evidence="2 3" key="1">
    <citation type="submission" date="2018-05" db="EMBL/GenBank/DDBJ databases">
        <authorList>
            <person name="Goeker M."/>
            <person name="Huntemann M."/>
            <person name="Clum A."/>
            <person name="Pillay M."/>
            <person name="Palaniappan K."/>
            <person name="Varghese N."/>
            <person name="Mikhailova N."/>
            <person name="Stamatis D."/>
            <person name="Reddy T."/>
            <person name="Daum C."/>
            <person name="Shapiro N."/>
            <person name="Ivanova N."/>
            <person name="Kyrpides N."/>
            <person name="Woyke T."/>
        </authorList>
    </citation>
    <scope>NUCLEOTIDE SEQUENCE [LARGE SCALE GENOMIC DNA]</scope>
    <source>
        <strain evidence="2 3">DSM 26524</strain>
    </source>
</reference>
<sequence length="220" mass="24460">MTAANDINLREEKAEDYRKVEEVTREAFWNHYSEGCDEHYLVHVMRGSASFVKELAIVAEAEGKIVGNIMYTRAKILGNDGNVYPVLCFGPVSVLPSCQGKGIGTMLIEHSCSKARKLGYKAVLIYGDPEFYKRAGFVPAERFGICTPDGMYAAALQARELVKGALEGCAGSFAEDSVFEIDEKDSAEFDKSFPHREKMSGLPSQKRFREVAAMRRPREA</sequence>
<dbReference type="PANTHER" id="PTHR43617:SF38">
    <property type="entry name" value="N-ACETYLTRANSFERASE DOMAIN-CONTAINING PROTEIN"/>
    <property type="match status" value="1"/>
</dbReference>
<protein>
    <submittedName>
        <fullName evidence="2">N-acetyltransferase YhbS</fullName>
    </submittedName>
</protein>
<proteinExistence type="predicted"/>
<evidence type="ECO:0000313" key="2">
    <source>
        <dbReference type="EMBL" id="PWJ72429.1"/>
    </source>
</evidence>
<organism evidence="2 3">
    <name type="scientific">Murimonas intestini</name>
    <dbReference type="NCBI Taxonomy" id="1337051"/>
    <lineage>
        <taxon>Bacteria</taxon>
        <taxon>Bacillati</taxon>
        <taxon>Bacillota</taxon>
        <taxon>Clostridia</taxon>
        <taxon>Lachnospirales</taxon>
        <taxon>Lachnospiraceae</taxon>
        <taxon>Murimonas</taxon>
    </lineage>
</organism>
<dbReference type="CDD" id="cd04301">
    <property type="entry name" value="NAT_SF"/>
    <property type="match status" value="1"/>
</dbReference>
<comment type="caution">
    <text evidence="2">The sequence shown here is derived from an EMBL/GenBank/DDBJ whole genome shotgun (WGS) entry which is preliminary data.</text>
</comment>